<gene>
    <name evidence="2" type="ORF">GCM10008088_14800</name>
</gene>
<evidence type="ECO:0000313" key="2">
    <source>
        <dbReference type="EMBL" id="GGZ54164.1"/>
    </source>
</evidence>
<dbReference type="Proteomes" id="UP000615593">
    <property type="component" value="Unassembled WGS sequence"/>
</dbReference>
<dbReference type="RefSeq" id="WP_027884350.1">
    <property type="nucleotide sequence ID" value="NZ_BMWY01000003.1"/>
</dbReference>
<evidence type="ECO:0000313" key="3">
    <source>
        <dbReference type="Proteomes" id="UP000615593"/>
    </source>
</evidence>
<feature type="transmembrane region" description="Helical" evidence="1">
    <location>
        <begin position="44"/>
        <end position="64"/>
    </location>
</feature>
<name>A0ABQ3BU73_9FLAO</name>
<accession>A0ABQ3BU73</accession>
<protein>
    <submittedName>
        <fullName evidence="2">Uncharacterized protein</fullName>
    </submittedName>
</protein>
<keyword evidence="1" id="KW-1133">Transmembrane helix</keyword>
<dbReference type="EMBL" id="BMWY01000003">
    <property type="protein sequence ID" value="GGZ54164.1"/>
    <property type="molecule type" value="Genomic_DNA"/>
</dbReference>
<evidence type="ECO:0000256" key="1">
    <source>
        <dbReference type="SAM" id="Phobius"/>
    </source>
</evidence>
<keyword evidence="3" id="KW-1185">Reference proteome</keyword>
<sequence length="248" mass="28452">MAVDNFDKKIKQQLEARKIEPSARAWDQLAAELEVKEEKSTKKYWWLGIAASFLGGILITSFFFDQQQVEPVKVVNQNTIEAPKNNLVEVEAEENSQEINKNEELNAVEKSSIAQTESKIQPEIEIEKPVLASVDLPAAETKNRAQSKVIPQKKEEHKAQEIKFELESYSSLKQLAQTKTPSAEEEAAQLLNDARERVKIRNFNNYYNRISAQNLLENIEVEDKQSFKEKVFYALESGFYRVKNSVIE</sequence>
<dbReference type="GeneID" id="94369148"/>
<keyword evidence="1" id="KW-0812">Transmembrane</keyword>
<reference evidence="3" key="1">
    <citation type="journal article" date="2019" name="Int. J. Syst. Evol. Microbiol.">
        <title>The Global Catalogue of Microorganisms (GCM) 10K type strain sequencing project: providing services to taxonomists for standard genome sequencing and annotation.</title>
        <authorList>
            <consortium name="The Broad Institute Genomics Platform"/>
            <consortium name="The Broad Institute Genome Sequencing Center for Infectious Disease"/>
            <person name="Wu L."/>
            <person name="Ma J."/>
        </authorList>
    </citation>
    <scope>NUCLEOTIDE SEQUENCE [LARGE SCALE GENOMIC DNA]</scope>
    <source>
        <strain evidence="3">KCTC 12708</strain>
    </source>
</reference>
<proteinExistence type="predicted"/>
<organism evidence="2 3">
    <name type="scientific">Mesonia mobilis</name>
    <dbReference type="NCBI Taxonomy" id="369791"/>
    <lineage>
        <taxon>Bacteria</taxon>
        <taxon>Pseudomonadati</taxon>
        <taxon>Bacteroidota</taxon>
        <taxon>Flavobacteriia</taxon>
        <taxon>Flavobacteriales</taxon>
        <taxon>Flavobacteriaceae</taxon>
        <taxon>Mesonia</taxon>
    </lineage>
</organism>
<comment type="caution">
    <text evidence="2">The sequence shown here is derived from an EMBL/GenBank/DDBJ whole genome shotgun (WGS) entry which is preliminary data.</text>
</comment>
<keyword evidence="1" id="KW-0472">Membrane</keyword>